<name>A0A251UMW5_HELAN</name>
<accession>A0A251UMW5</accession>
<dbReference type="OMA" id="RPWIHEL"/>
<dbReference type="InParanoid" id="A0A251UMW5"/>
<proteinExistence type="predicted"/>
<keyword evidence="3" id="KW-1185">Reference proteome</keyword>
<dbReference type="PANTHER" id="PTHR33240">
    <property type="entry name" value="OS08G0508500 PROTEIN"/>
    <property type="match status" value="1"/>
</dbReference>
<organism evidence="2 3">
    <name type="scientific">Helianthus annuus</name>
    <name type="common">Common sunflower</name>
    <dbReference type="NCBI Taxonomy" id="4232"/>
    <lineage>
        <taxon>Eukaryota</taxon>
        <taxon>Viridiplantae</taxon>
        <taxon>Streptophyta</taxon>
        <taxon>Embryophyta</taxon>
        <taxon>Tracheophyta</taxon>
        <taxon>Spermatophyta</taxon>
        <taxon>Magnoliopsida</taxon>
        <taxon>eudicotyledons</taxon>
        <taxon>Gunneridae</taxon>
        <taxon>Pentapetalae</taxon>
        <taxon>asterids</taxon>
        <taxon>campanulids</taxon>
        <taxon>Asterales</taxon>
        <taxon>Asteraceae</taxon>
        <taxon>Asteroideae</taxon>
        <taxon>Heliantheae alliance</taxon>
        <taxon>Heliantheae</taxon>
        <taxon>Helianthus</taxon>
    </lineage>
</organism>
<protein>
    <submittedName>
        <fullName evidence="2">Uncharacterized protein</fullName>
    </submittedName>
</protein>
<evidence type="ECO:0000313" key="3">
    <source>
        <dbReference type="Proteomes" id="UP000215914"/>
    </source>
</evidence>
<gene>
    <name evidence="2" type="ORF">HannXRQ_Chr05g0139581</name>
</gene>
<sequence>MNIPESDIVPRSSVLVGFSGETKNTLGGIKIPIYIEGLHSYQKFCVVDCLSCCNVILCRPWIHDMKAVPSTYHQCVKLPSPWGVVKIESDQQEAKNCYTSSMKPASRPREQ</sequence>
<dbReference type="AlphaFoldDB" id="A0A251UMW5"/>
<dbReference type="Proteomes" id="UP000215914">
    <property type="component" value="Chromosome 5"/>
</dbReference>
<feature type="region of interest" description="Disordered" evidence="1">
    <location>
        <begin position="92"/>
        <end position="111"/>
    </location>
</feature>
<evidence type="ECO:0000313" key="2">
    <source>
        <dbReference type="EMBL" id="OTG24698.1"/>
    </source>
</evidence>
<dbReference type="PANTHER" id="PTHR33240:SF8">
    <property type="entry name" value="OS03G0439900 PROTEIN"/>
    <property type="match status" value="1"/>
</dbReference>
<evidence type="ECO:0000256" key="1">
    <source>
        <dbReference type="SAM" id="MobiDB-lite"/>
    </source>
</evidence>
<dbReference type="EMBL" id="CM007894">
    <property type="protein sequence ID" value="OTG24698.1"/>
    <property type="molecule type" value="Genomic_DNA"/>
</dbReference>
<reference evidence="3" key="1">
    <citation type="journal article" date="2017" name="Nature">
        <title>The sunflower genome provides insights into oil metabolism, flowering and Asterid evolution.</title>
        <authorList>
            <person name="Badouin H."/>
            <person name="Gouzy J."/>
            <person name="Grassa C.J."/>
            <person name="Murat F."/>
            <person name="Staton S.E."/>
            <person name="Cottret L."/>
            <person name="Lelandais-Briere C."/>
            <person name="Owens G.L."/>
            <person name="Carrere S."/>
            <person name="Mayjonade B."/>
            <person name="Legrand L."/>
            <person name="Gill N."/>
            <person name="Kane N.C."/>
            <person name="Bowers J.E."/>
            <person name="Hubner S."/>
            <person name="Bellec A."/>
            <person name="Berard A."/>
            <person name="Berges H."/>
            <person name="Blanchet N."/>
            <person name="Boniface M.C."/>
            <person name="Brunel D."/>
            <person name="Catrice O."/>
            <person name="Chaidir N."/>
            <person name="Claudel C."/>
            <person name="Donnadieu C."/>
            <person name="Faraut T."/>
            <person name="Fievet G."/>
            <person name="Helmstetter N."/>
            <person name="King M."/>
            <person name="Knapp S.J."/>
            <person name="Lai Z."/>
            <person name="Le Paslier M.C."/>
            <person name="Lippi Y."/>
            <person name="Lorenzon L."/>
            <person name="Mandel J.R."/>
            <person name="Marage G."/>
            <person name="Marchand G."/>
            <person name="Marquand E."/>
            <person name="Bret-Mestries E."/>
            <person name="Morien E."/>
            <person name="Nambeesan S."/>
            <person name="Nguyen T."/>
            <person name="Pegot-Espagnet P."/>
            <person name="Pouilly N."/>
            <person name="Raftis F."/>
            <person name="Sallet E."/>
            <person name="Schiex T."/>
            <person name="Thomas J."/>
            <person name="Vandecasteele C."/>
            <person name="Vares D."/>
            <person name="Vear F."/>
            <person name="Vautrin S."/>
            <person name="Crespi M."/>
            <person name="Mangin B."/>
            <person name="Burke J.M."/>
            <person name="Salse J."/>
            <person name="Munos S."/>
            <person name="Vincourt P."/>
            <person name="Rieseberg L.H."/>
            <person name="Langlade N.B."/>
        </authorList>
    </citation>
    <scope>NUCLEOTIDE SEQUENCE [LARGE SCALE GENOMIC DNA]</scope>
    <source>
        <strain evidence="3">cv. SF193</strain>
    </source>
</reference>